<feature type="region of interest" description="Disordered" evidence="7">
    <location>
        <begin position="1"/>
        <end position="125"/>
    </location>
</feature>
<evidence type="ECO:0000256" key="1">
    <source>
        <dbReference type="ARBA" id="ARBA00002212"/>
    </source>
</evidence>
<feature type="compositionally biased region" description="Basic and acidic residues" evidence="7">
    <location>
        <begin position="1"/>
        <end position="24"/>
    </location>
</feature>
<evidence type="ECO:0000256" key="6">
    <source>
        <dbReference type="ARBA" id="ARBA00025877"/>
    </source>
</evidence>
<comment type="subunit">
    <text evidence="6">Forms a heterotrimer with H2A.Z-H2B, stabilizing the association of the histone dimer. Also, with a lower affinity, forms a heterotrimer with H2A-H2B.</text>
</comment>
<evidence type="ECO:0000259" key="8">
    <source>
        <dbReference type="Pfam" id="PF09649"/>
    </source>
</evidence>
<dbReference type="InterPro" id="IPR019098">
    <property type="entry name" value="Histone_chaperone_domain_CHZ"/>
</dbReference>
<evidence type="ECO:0000256" key="5">
    <source>
        <dbReference type="ARBA" id="ARBA00023242"/>
    </source>
</evidence>
<comment type="function">
    <text evidence="1">Forms a chaperone-bound H2A.Z-H2B complex that acts as a source for SWR1 complex-dependent H2A to H2A.Z histone replacement in chromatin.</text>
</comment>
<evidence type="ECO:0000256" key="7">
    <source>
        <dbReference type="SAM" id="MobiDB-lite"/>
    </source>
</evidence>
<evidence type="ECO:0000313" key="9">
    <source>
        <dbReference type="EMBL" id="KAJ8988013.1"/>
    </source>
</evidence>
<dbReference type="AlphaFoldDB" id="A0AAN6EMP5"/>
<dbReference type="GO" id="GO:0005634">
    <property type="term" value="C:nucleus"/>
    <property type="evidence" value="ECO:0007669"/>
    <property type="project" value="UniProtKB-SubCell"/>
</dbReference>
<reference evidence="9" key="1">
    <citation type="submission" date="2023-01" db="EMBL/GenBank/DDBJ databases">
        <title>Exophiala dermititidis isolated from Cystic Fibrosis Patient.</title>
        <authorList>
            <person name="Kurbessoian T."/>
            <person name="Crocker A."/>
            <person name="Murante D."/>
            <person name="Hogan D.A."/>
            <person name="Stajich J.E."/>
        </authorList>
    </citation>
    <scope>NUCLEOTIDE SEQUENCE</scope>
    <source>
        <strain evidence="9">Ex8</strain>
    </source>
</reference>
<comment type="subcellular location">
    <subcellularLocation>
        <location evidence="2">Nucleus</location>
    </subcellularLocation>
</comment>
<sequence>MTDKSNYRAADDRYEAQNDPKTEVSGDINDDSYVRSGDKTIPVQKDSAPVEDPIQPPQSNSDAQLGKTDNYLQDEREAIDKSNIVKGGRTRGAQPTGSYSEGPDEDDLPKEVVTGESGRSDIKAL</sequence>
<proteinExistence type="inferred from homology"/>
<accession>A0AAN6EMP5</accession>
<evidence type="ECO:0000256" key="4">
    <source>
        <dbReference type="ARBA" id="ARBA00023186"/>
    </source>
</evidence>
<feature type="domain" description="Histone chaperone" evidence="8">
    <location>
        <begin position="74"/>
        <end position="94"/>
    </location>
</feature>
<dbReference type="Pfam" id="PF09649">
    <property type="entry name" value="CHZ"/>
    <property type="match status" value="1"/>
</dbReference>
<keyword evidence="4" id="KW-0143">Chaperone</keyword>
<dbReference type="Proteomes" id="UP001161757">
    <property type="component" value="Unassembled WGS sequence"/>
</dbReference>
<evidence type="ECO:0000256" key="2">
    <source>
        <dbReference type="ARBA" id="ARBA00004123"/>
    </source>
</evidence>
<comment type="similarity">
    <text evidence="3">Belongs to the CHZ1 family.</text>
</comment>
<comment type="caution">
    <text evidence="9">The sequence shown here is derived from an EMBL/GenBank/DDBJ whole genome shotgun (WGS) entry which is preliminary data.</text>
</comment>
<keyword evidence="5" id="KW-0539">Nucleus</keyword>
<evidence type="ECO:0000256" key="3">
    <source>
        <dbReference type="ARBA" id="ARBA00008057"/>
    </source>
</evidence>
<gene>
    <name evidence="9" type="ORF">HRR80_007792</name>
</gene>
<evidence type="ECO:0000313" key="10">
    <source>
        <dbReference type="Proteomes" id="UP001161757"/>
    </source>
</evidence>
<protein>
    <recommendedName>
        <fullName evidence="8">Histone chaperone domain-containing protein</fullName>
    </recommendedName>
</protein>
<dbReference type="EMBL" id="JAJGCB010000020">
    <property type="protein sequence ID" value="KAJ8988013.1"/>
    <property type="molecule type" value="Genomic_DNA"/>
</dbReference>
<organism evidence="9 10">
    <name type="scientific">Exophiala dermatitidis</name>
    <name type="common">Black yeast-like fungus</name>
    <name type="synonym">Wangiella dermatitidis</name>
    <dbReference type="NCBI Taxonomy" id="5970"/>
    <lineage>
        <taxon>Eukaryota</taxon>
        <taxon>Fungi</taxon>
        <taxon>Dikarya</taxon>
        <taxon>Ascomycota</taxon>
        <taxon>Pezizomycotina</taxon>
        <taxon>Eurotiomycetes</taxon>
        <taxon>Chaetothyriomycetidae</taxon>
        <taxon>Chaetothyriales</taxon>
        <taxon>Herpotrichiellaceae</taxon>
        <taxon>Exophiala</taxon>
    </lineage>
</organism>
<name>A0AAN6EMP5_EXODE</name>